<dbReference type="PROSITE" id="PS50994">
    <property type="entry name" value="INTEGRASE"/>
    <property type="match status" value="1"/>
</dbReference>
<keyword evidence="4" id="KW-1185">Reference proteome</keyword>
<evidence type="ECO:0000313" key="4">
    <source>
        <dbReference type="Proteomes" id="UP001302978"/>
    </source>
</evidence>
<evidence type="ECO:0000313" key="3">
    <source>
        <dbReference type="EMBL" id="WNY23259.1"/>
    </source>
</evidence>
<dbReference type="GO" id="GO:0004803">
    <property type="term" value="F:transposase activity"/>
    <property type="evidence" value="ECO:0007669"/>
    <property type="project" value="TreeGrafter"/>
</dbReference>
<dbReference type="Proteomes" id="UP001302978">
    <property type="component" value="Chromosome"/>
</dbReference>
<dbReference type="SUPFAM" id="SSF53098">
    <property type="entry name" value="Ribonuclease H-like"/>
    <property type="match status" value="1"/>
</dbReference>
<accession>A0AA96UYZ4</accession>
<dbReference type="InterPro" id="IPR036397">
    <property type="entry name" value="RNaseH_sf"/>
</dbReference>
<dbReference type="PANTHER" id="PTHR10948">
    <property type="entry name" value="TRANSPOSASE"/>
    <property type="match status" value="1"/>
</dbReference>
<dbReference type="GO" id="GO:0003676">
    <property type="term" value="F:nucleic acid binding"/>
    <property type="evidence" value="ECO:0007669"/>
    <property type="project" value="InterPro"/>
</dbReference>
<dbReference type="InterPro" id="IPR012337">
    <property type="entry name" value="RNaseH-like_sf"/>
</dbReference>
<gene>
    <name evidence="2" type="ORF">MmiHf6_04010</name>
    <name evidence="3" type="ORF">MmiHf6_05640</name>
</gene>
<dbReference type="Gene3D" id="3.30.420.10">
    <property type="entry name" value="Ribonuclease H-like superfamily/Ribonuclease H"/>
    <property type="match status" value="1"/>
</dbReference>
<evidence type="ECO:0000313" key="2">
    <source>
        <dbReference type="EMBL" id="WNY23100.1"/>
    </source>
</evidence>
<dbReference type="InterPro" id="IPR051917">
    <property type="entry name" value="Transposase-Integrase"/>
</dbReference>
<dbReference type="PANTHER" id="PTHR10948:SF23">
    <property type="entry name" value="TRANSPOSASE INSI FOR INSERTION SEQUENCE ELEMENT IS30A-RELATED"/>
    <property type="match status" value="1"/>
</dbReference>
<dbReference type="KEGG" id="mehf:MmiHf6_04010"/>
<dbReference type="NCBIfam" id="NF033563">
    <property type="entry name" value="transpos_IS30"/>
    <property type="match status" value="1"/>
</dbReference>
<dbReference type="GO" id="GO:0005829">
    <property type="term" value="C:cytosol"/>
    <property type="evidence" value="ECO:0007669"/>
    <property type="project" value="TreeGrafter"/>
</dbReference>
<proteinExistence type="predicted"/>
<name>A0AA96UYZ4_9EURY</name>
<organism evidence="3 4">
    <name type="scientific">Methanimicrococcus hongohii</name>
    <dbReference type="NCBI Taxonomy" id="3028295"/>
    <lineage>
        <taxon>Archaea</taxon>
        <taxon>Methanobacteriati</taxon>
        <taxon>Methanobacteriota</taxon>
        <taxon>Stenosarchaea group</taxon>
        <taxon>Methanomicrobia</taxon>
        <taxon>Methanosarcinales</taxon>
        <taxon>Methanosarcinaceae</taxon>
        <taxon>Methanimicrococcus</taxon>
    </lineage>
</organism>
<sequence>MYVREQIKMGWSPEQISGRIKKDKPGLKTNYESIYQYIYKVEQNLIGCLARRHRRRKKRGLKKERRIGKIPDRVSIEDRPKIVDERSEFGHWEIDTVVSRESKACLMVAVERKSRFMIIRKLNDKSTKEMMDKAIEFFKTLPENMRKTITFDNGTENAGHMRLKDELNMDTYFCRPYHSWEKGTVENSIGLIRRQCPKKTNFAYVSIEELDKLEKQINNRPRKCLNYMTP</sequence>
<dbReference type="Pfam" id="PF00665">
    <property type="entry name" value="rve"/>
    <property type="match status" value="1"/>
</dbReference>
<protein>
    <submittedName>
        <fullName evidence="3">IS30 family transposase ISMae39</fullName>
    </submittedName>
</protein>
<evidence type="ECO:0000259" key="1">
    <source>
        <dbReference type="PROSITE" id="PS50994"/>
    </source>
</evidence>
<dbReference type="AlphaFoldDB" id="A0AA96UYZ4"/>
<dbReference type="InterPro" id="IPR053392">
    <property type="entry name" value="Transposase_IS30-like"/>
</dbReference>
<feature type="domain" description="Integrase catalytic" evidence="1">
    <location>
        <begin position="76"/>
        <end position="230"/>
    </location>
</feature>
<dbReference type="EMBL" id="CP131059">
    <property type="protein sequence ID" value="WNY23259.1"/>
    <property type="molecule type" value="Genomic_DNA"/>
</dbReference>
<dbReference type="GO" id="GO:0015074">
    <property type="term" value="P:DNA integration"/>
    <property type="evidence" value="ECO:0007669"/>
    <property type="project" value="InterPro"/>
</dbReference>
<reference evidence="3 4" key="1">
    <citation type="submission" date="2023-07" db="EMBL/GenBank/DDBJ databases">
        <title>Closed genoem sequence of Methanomicrococcus sp. Hf6.</title>
        <authorList>
            <person name="Poehlein A."/>
            <person name="Protasov E."/>
            <person name="Platt K."/>
            <person name="Reeh H."/>
            <person name="Daniel R."/>
            <person name="Brune A."/>
        </authorList>
    </citation>
    <scope>NUCLEOTIDE SEQUENCE [LARGE SCALE GENOMIC DNA]</scope>
    <source>
        <strain evidence="3 4">Hf6</strain>
    </source>
</reference>
<dbReference type="KEGG" id="mehf:MmiHf6_05640"/>
<dbReference type="InterPro" id="IPR001584">
    <property type="entry name" value="Integrase_cat-core"/>
</dbReference>
<dbReference type="GO" id="GO:0032196">
    <property type="term" value="P:transposition"/>
    <property type="evidence" value="ECO:0007669"/>
    <property type="project" value="TreeGrafter"/>
</dbReference>
<dbReference type="EMBL" id="CP131059">
    <property type="protein sequence ID" value="WNY23100.1"/>
    <property type="molecule type" value="Genomic_DNA"/>
</dbReference>